<dbReference type="Gene3D" id="3.10.560.10">
    <property type="entry name" value="Outer membrane lipoprotein wza domain like"/>
    <property type="match status" value="1"/>
</dbReference>
<dbReference type="Gene3D" id="1.10.150.320">
    <property type="entry name" value="Photosystem II 12 kDa extrinsic protein"/>
    <property type="match status" value="1"/>
</dbReference>
<dbReference type="Pfam" id="PF10531">
    <property type="entry name" value="SLBB"/>
    <property type="match status" value="1"/>
</dbReference>
<keyword evidence="2" id="KW-0472">Membrane</keyword>
<dbReference type="PANTHER" id="PTHR21180">
    <property type="entry name" value="ENDONUCLEASE/EXONUCLEASE/PHOSPHATASE FAMILY DOMAIN-CONTAINING PROTEIN 1"/>
    <property type="match status" value="1"/>
</dbReference>
<reference evidence="5" key="1">
    <citation type="journal article" date="2019" name="Int. J. Syst. Evol. Microbiol.">
        <title>The Global Catalogue of Microorganisms (GCM) 10K type strain sequencing project: providing services to taxonomists for standard genome sequencing and annotation.</title>
        <authorList>
            <consortium name="The Broad Institute Genomics Platform"/>
            <consortium name="The Broad Institute Genome Sequencing Center for Infectious Disease"/>
            <person name="Wu L."/>
            <person name="Ma J."/>
        </authorList>
    </citation>
    <scope>NUCLEOTIDE SEQUENCE [LARGE SCALE GENOMIC DNA]</scope>
    <source>
        <strain evidence="5">CGMCC 4.7198</strain>
    </source>
</reference>
<feature type="domain" description="Helix-hairpin-helix DNA-binding motif class 1" evidence="3">
    <location>
        <begin position="329"/>
        <end position="348"/>
    </location>
</feature>
<accession>A0ABW1QM96</accession>
<name>A0ABW1QM96_9ACTN</name>
<feature type="compositionally biased region" description="Acidic residues" evidence="1">
    <location>
        <begin position="48"/>
        <end position="62"/>
    </location>
</feature>
<dbReference type="SUPFAM" id="SSF47781">
    <property type="entry name" value="RuvA domain 2-like"/>
    <property type="match status" value="1"/>
</dbReference>
<dbReference type="InterPro" id="IPR019554">
    <property type="entry name" value="Soluble_ligand-bd"/>
</dbReference>
<dbReference type="EMBL" id="JBHSQL010000005">
    <property type="protein sequence ID" value="MFC6149375.1"/>
    <property type="molecule type" value="Genomic_DNA"/>
</dbReference>
<dbReference type="RefSeq" id="WP_228552845.1">
    <property type="nucleotide sequence ID" value="NZ_JBHSQL010000005.1"/>
</dbReference>
<dbReference type="Proteomes" id="UP001596097">
    <property type="component" value="Unassembled WGS sequence"/>
</dbReference>
<protein>
    <submittedName>
        <fullName evidence="4">Helix-hairpin-helix domain-containing protein</fullName>
    </submittedName>
</protein>
<dbReference type="InterPro" id="IPR051675">
    <property type="entry name" value="Endo/Exo/Phosphatase_dom_1"/>
</dbReference>
<organism evidence="4 5">
    <name type="scientific">Mumia xiangluensis</name>
    <dbReference type="NCBI Taxonomy" id="1678900"/>
    <lineage>
        <taxon>Bacteria</taxon>
        <taxon>Bacillati</taxon>
        <taxon>Actinomycetota</taxon>
        <taxon>Actinomycetes</taxon>
        <taxon>Propionibacteriales</taxon>
        <taxon>Nocardioidaceae</taxon>
        <taxon>Mumia</taxon>
    </lineage>
</organism>
<gene>
    <name evidence="4" type="ORF">ACFPYK_08220</name>
</gene>
<proteinExistence type="predicted"/>
<evidence type="ECO:0000256" key="1">
    <source>
        <dbReference type="SAM" id="MobiDB-lite"/>
    </source>
</evidence>
<keyword evidence="5" id="KW-1185">Reference proteome</keyword>
<feature type="region of interest" description="Disordered" evidence="1">
    <location>
        <begin position="209"/>
        <end position="233"/>
    </location>
</feature>
<dbReference type="Pfam" id="PF12836">
    <property type="entry name" value="HHH_3"/>
    <property type="match status" value="1"/>
</dbReference>
<keyword evidence="2" id="KW-1133">Transmembrane helix</keyword>
<dbReference type="NCBIfam" id="TIGR00426">
    <property type="entry name" value="competence protein ComEA helix-hairpin-helix repeat region"/>
    <property type="match status" value="1"/>
</dbReference>
<evidence type="ECO:0000313" key="5">
    <source>
        <dbReference type="Proteomes" id="UP001596097"/>
    </source>
</evidence>
<feature type="region of interest" description="Disordered" evidence="1">
    <location>
        <begin position="31"/>
        <end position="154"/>
    </location>
</feature>
<keyword evidence="2" id="KW-0812">Transmembrane</keyword>
<sequence>MDRRGAERTSEAALRRLDLLAREIERERAMAADRVLAGRPRPDHPYDESADDLDLADDDLADLELAGHDPAGQDPAGQDPAEQDTAELDEDDPRALLWPEGLLPPSALPDRGGLQRRRTPRQPQAVEPDASGGVGRWGRHRSGSAGGAPPPPGGALPRRLAVLGEGVTSRHVVAVLVIVLAASVGVGWWTLRAQPRSVVAEPMPSAAVAGEGTVESPGQHAATATAAPGAPGAPATQVVVDVAGKVRRPGIVALPHGSRVVDALDAAGGARRGVDLTPLNLARVLVDGEQIVVGLPAVSGLPAASQPSAGGGASAAPAAAVSLNTATMEQLDTLPGVGPVTAQAILDWRTEHGRFTSVDELLEVRGIGDATLARLRDLVTL</sequence>
<dbReference type="InterPro" id="IPR004509">
    <property type="entry name" value="Competence_ComEA_HhH"/>
</dbReference>
<dbReference type="PANTHER" id="PTHR21180:SF32">
    <property type="entry name" value="ENDONUCLEASE_EXONUCLEASE_PHOSPHATASE FAMILY DOMAIN-CONTAINING PROTEIN 1"/>
    <property type="match status" value="1"/>
</dbReference>
<dbReference type="InterPro" id="IPR010994">
    <property type="entry name" value="RuvA_2-like"/>
</dbReference>
<dbReference type="InterPro" id="IPR003583">
    <property type="entry name" value="Hlx-hairpin-Hlx_DNA-bd_motif"/>
</dbReference>
<feature type="domain" description="Helix-hairpin-helix DNA-binding motif class 1" evidence="3">
    <location>
        <begin position="359"/>
        <end position="378"/>
    </location>
</feature>
<comment type="caution">
    <text evidence="4">The sequence shown here is derived from an EMBL/GenBank/DDBJ whole genome shotgun (WGS) entry which is preliminary data.</text>
</comment>
<dbReference type="SMART" id="SM00278">
    <property type="entry name" value="HhH1"/>
    <property type="match status" value="2"/>
</dbReference>
<feature type="transmembrane region" description="Helical" evidence="2">
    <location>
        <begin position="172"/>
        <end position="191"/>
    </location>
</feature>
<evidence type="ECO:0000259" key="3">
    <source>
        <dbReference type="SMART" id="SM00278"/>
    </source>
</evidence>
<feature type="compositionally biased region" description="Acidic residues" evidence="1">
    <location>
        <begin position="81"/>
        <end position="92"/>
    </location>
</feature>
<feature type="compositionally biased region" description="Low complexity" evidence="1">
    <location>
        <begin position="221"/>
        <end position="233"/>
    </location>
</feature>
<evidence type="ECO:0000313" key="4">
    <source>
        <dbReference type="EMBL" id="MFC6149375.1"/>
    </source>
</evidence>
<evidence type="ECO:0000256" key="2">
    <source>
        <dbReference type="SAM" id="Phobius"/>
    </source>
</evidence>